<reference evidence="1" key="1">
    <citation type="submission" date="2021-06" db="EMBL/GenBank/DDBJ databases">
        <authorList>
            <person name="Kallberg Y."/>
            <person name="Tangrot J."/>
            <person name="Rosling A."/>
        </authorList>
    </citation>
    <scope>NUCLEOTIDE SEQUENCE</scope>
    <source>
        <strain evidence="1">MA461A</strain>
    </source>
</reference>
<evidence type="ECO:0000313" key="1">
    <source>
        <dbReference type="EMBL" id="CAG8785998.1"/>
    </source>
</evidence>
<evidence type="ECO:0000313" key="2">
    <source>
        <dbReference type="Proteomes" id="UP000789920"/>
    </source>
</evidence>
<organism evidence="1 2">
    <name type="scientific">Racocetra persica</name>
    <dbReference type="NCBI Taxonomy" id="160502"/>
    <lineage>
        <taxon>Eukaryota</taxon>
        <taxon>Fungi</taxon>
        <taxon>Fungi incertae sedis</taxon>
        <taxon>Mucoromycota</taxon>
        <taxon>Glomeromycotina</taxon>
        <taxon>Glomeromycetes</taxon>
        <taxon>Diversisporales</taxon>
        <taxon>Gigasporaceae</taxon>
        <taxon>Racocetra</taxon>
    </lineage>
</organism>
<comment type="caution">
    <text evidence="1">The sequence shown here is derived from an EMBL/GenBank/DDBJ whole genome shotgun (WGS) entry which is preliminary data.</text>
</comment>
<name>A0ACA9RBN8_9GLOM</name>
<proteinExistence type="predicted"/>
<protein>
    <submittedName>
        <fullName evidence="1">19801_t:CDS:1</fullName>
    </submittedName>
</protein>
<dbReference type="Proteomes" id="UP000789920">
    <property type="component" value="Unassembled WGS sequence"/>
</dbReference>
<keyword evidence="2" id="KW-1185">Reference proteome</keyword>
<feature type="non-terminal residue" evidence="1">
    <location>
        <position position="64"/>
    </location>
</feature>
<sequence>MQKHKIENQARFKNTHKKEEEGLEERIAEVKAQMQSKGTYVEDILGRILEKLERLEETRKMAWE</sequence>
<accession>A0ACA9RBN8</accession>
<gene>
    <name evidence="1" type="ORF">RPERSI_LOCUS18305</name>
</gene>
<dbReference type="EMBL" id="CAJVQC010048277">
    <property type="protein sequence ID" value="CAG8785998.1"/>
    <property type="molecule type" value="Genomic_DNA"/>
</dbReference>